<dbReference type="RefSeq" id="WP_150458612.1">
    <property type="nucleotide sequence ID" value="NZ_VYKK01000015.1"/>
</dbReference>
<protein>
    <submittedName>
        <fullName evidence="10">Transcriptional repressor</fullName>
    </submittedName>
</protein>
<name>A0A5J5G8V3_9BACL</name>
<evidence type="ECO:0000256" key="7">
    <source>
        <dbReference type="ARBA" id="ARBA00023163"/>
    </source>
</evidence>
<evidence type="ECO:0000256" key="9">
    <source>
        <dbReference type="PIRSR" id="PIRSR602481-2"/>
    </source>
</evidence>
<dbReference type="InterPro" id="IPR002481">
    <property type="entry name" value="FUR"/>
</dbReference>
<dbReference type="AlphaFoldDB" id="A0A5J5G8V3"/>
<dbReference type="Proteomes" id="UP000367750">
    <property type="component" value="Unassembled WGS sequence"/>
</dbReference>
<feature type="binding site" evidence="8">
    <location>
        <position position="101"/>
    </location>
    <ligand>
        <name>Zn(2+)</name>
        <dbReference type="ChEBI" id="CHEBI:29105"/>
    </ligand>
</feature>
<keyword evidence="2" id="KW-0678">Repressor</keyword>
<dbReference type="GO" id="GO:0003700">
    <property type="term" value="F:DNA-binding transcription factor activity"/>
    <property type="evidence" value="ECO:0007669"/>
    <property type="project" value="InterPro"/>
</dbReference>
<comment type="cofactor">
    <cofactor evidence="9">
        <name>Mn(2+)</name>
        <dbReference type="ChEBI" id="CHEBI:29035"/>
    </cofactor>
    <cofactor evidence="9">
        <name>Fe(2+)</name>
        <dbReference type="ChEBI" id="CHEBI:29033"/>
    </cofactor>
    <text evidence="9">Binds 1 Mn(2+) or Fe(2+) ion per subunit.</text>
</comment>
<dbReference type="Pfam" id="PF01475">
    <property type="entry name" value="FUR"/>
    <property type="match status" value="1"/>
</dbReference>
<evidence type="ECO:0000256" key="4">
    <source>
        <dbReference type="ARBA" id="ARBA00022833"/>
    </source>
</evidence>
<feature type="binding site" evidence="9">
    <location>
        <position position="130"/>
    </location>
    <ligand>
        <name>Fe cation</name>
        <dbReference type="ChEBI" id="CHEBI:24875"/>
    </ligand>
</feature>
<keyword evidence="7" id="KW-0804">Transcription</keyword>
<evidence type="ECO:0000256" key="6">
    <source>
        <dbReference type="ARBA" id="ARBA00023125"/>
    </source>
</evidence>
<dbReference type="InterPro" id="IPR036390">
    <property type="entry name" value="WH_DNA-bd_sf"/>
</dbReference>
<gene>
    <name evidence="10" type="ORF">F4V43_11910</name>
</gene>
<proteinExistence type="inferred from homology"/>
<dbReference type="InterPro" id="IPR043135">
    <property type="entry name" value="Fur_C"/>
</dbReference>
<evidence type="ECO:0000256" key="1">
    <source>
        <dbReference type="ARBA" id="ARBA00007957"/>
    </source>
</evidence>
<dbReference type="OrthoDB" id="8659436at2"/>
<keyword evidence="4 8" id="KW-0862">Zinc</keyword>
<comment type="cofactor">
    <cofactor evidence="8">
        <name>Zn(2+)</name>
        <dbReference type="ChEBI" id="CHEBI:29105"/>
    </cofactor>
    <text evidence="8">Binds 1 zinc ion per subunit.</text>
</comment>
<organism evidence="10 11">
    <name type="scientific">Paenibacillus spiritus</name>
    <dbReference type="NCBI Taxonomy" id="2496557"/>
    <lineage>
        <taxon>Bacteria</taxon>
        <taxon>Bacillati</taxon>
        <taxon>Bacillota</taxon>
        <taxon>Bacilli</taxon>
        <taxon>Bacillales</taxon>
        <taxon>Paenibacillaceae</taxon>
        <taxon>Paenibacillus</taxon>
    </lineage>
</organism>
<comment type="similarity">
    <text evidence="1">Belongs to the Fur family.</text>
</comment>
<dbReference type="InterPro" id="IPR036388">
    <property type="entry name" value="WH-like_DNA-bd_sf"/>
</dbReference>
<evidence type="ECO:0000256" key="5">
    <source>
        <dbReference type="ARBA" id="ARBA00023015"/>
    </source>
</evidence>
<dbReference type="GO" id="GO:0045892">
    <property type="term" value="P:negative regulation of DNA-templated transcription"/>
    <property type="evidence" value="ECO:0007669"/>
    <property type="project" value="TreeGrafter"/>
</dbReference>
<dbReference type="PANTHER" id="PTHR33202:SF7">
    <property type="entry name" value="FERRIC UPTAKE REGULATION PROTEIN"/>
    <property type="match status" value="1"/>
</dbReference>
<dbReference type="GO" id="GO:0008270">
    <property type="term" value="F:zinc ion binding"/>
    <property type="evidence" value="ECO:0007669"/>
    <property type="project" value="TreeGrafter"/>
</dbReference>
<keyword evidence="5" id="KW-0805">Transcription regulation</keyword>
<keyword evidence="3 8" id="KW-0479">Metal-binding</keyword>
<keyword evidence="9" id="KW-0408">Iron</keyword>
<dbReference type="EMBL" id="VYKK01000015">
    <property type="protein sequence ID" value="KAA9004260.1"/>
    <property type="molecule type" value="Genomic_DNA"/>
</dbReference>
<dbReference type="Gene3D" id="1.10.10.10">
    <property type="entry name" value="Winged helix-like DNA-binding domain superfamily/Winged helix DNA-binding domain"/>
    <property type="match status" value="1"/>
</dbReference>
<sequence length="156" mass="18107">MTMSDIAAQFAARQYKLTSQREAIVRVLLENETEHLTVEDIYLKMKPYHPNLGMATIYRTLDLLSELHIVEKMNFGDGPARYDLRGGGQGHMHHHLICEDCGELTEIKEDWLAELEARLEREYGFLVTDHRLDFKGRFKTCERHDCRSARTGRQVG</sequence>
<dbReference type="CDD" id="cd07153">
    <property type="entry name" value="Fur_like"/>
    <property type="match status" value="1"/>
</dbReference>
<evidence type="ECO:0000313" key="11">
    <source>
        <dbReference type="Proteomes" id="UP000367750"/>
    </source>
</evidence>
<dbReference type="PANTHER" id="PTHR33202">
    <property type="entry name" value="ZINC UPTAKE REGULATION PROTEIN"/>
    <property type="match status" value="1"/>
</dbReference>
<keyword evidence="11" id="KW-1185">Reference proteome</keyword>
<evidence type="ECO:0000313" key="10">
    <source>
        <dbReference type="EMBL" id="KAA9004260.1"/>
    </source>
</evidence>
<feature type="binding site" evidence="8">
    <location>
        <position position="98"/>
    </location>
    <ligand>
        <name>Zn(2+)</name>
        <dbReference type="ChEBI" id="CHEBI:29105"/>
    </ligand>
</feature>
<dbReference type="SUPFAM" id="SSF46785">
    <property type="entry name" value="Winged helix' DNA-binding domain"/>
    <property type="match status" value="1"/>
</dbReference>
<evidence type="ECO:0000256" key="2">
    <source>
        <dbReference type="ARBA" id="ARBA00022491"/>
    </source>
</evidence>
<dbReference type="GO" id="GO:1900376">
    <property type="term" value="P:regulation of secondary metabolite biosynthetic process"/>
    <property type="evidence" value="ECO:0007669"/>
    <property type="project" value="TreeGrafter"/>
</dbReference>
<feature type="binding site" evidence="8">
    <location>
        <position position="141"/>
    </location>
    <ligand>
        <name>Zn(2+)</name>
        <dbReference type="ChEBI" id="CHEBI:29105"/>
    </ligand>
</feature>
<comment type="caution">
    <text evidence="10">The sequence shown here is derived from an EMBL/GenBank/DDBJ whole genome shotgun (WGS) entry which is preliminary data.</text>
</comment>
<reference evidence="10 11" key="1">
    <citation type="submission" date="2019-09" db="EMBL/GenBank/DDBJ databases">
        <title>Bacillus ochoae sp. nov., Paenibacillus whitsoniae sp. nov., Paenibacillus spiritus sp. nov. Isolated from the Mars Exploration Rover during spacecraft assembly.</title>
        <authorList>
            <person name="Seuylemezian A."/>
            <person name="Vaishampayan P."/>
        </authorList>
    </citation>
    <scope>NUCLEOTIDE SEQUENCE [LARGE SCALE GENOMIC DNA]</scope>
    <source>
        <strain evidence="10 11">MER_111</strain>
    </source>
</reference>
<dbReference type="FunFam" id="1.10.10.10:FF:000051">
    <property type="entry name" value="Fur family transcriptional regulator"/>
    <property type="match status" value="1"/>
</dbReference>
<dbReference type="Gene3D" id="3.30.1490.190">
    <property type="match status" value="1"/>
</dbReference>
<evidence type="ECO:0000256" key="3">
    <source>
        <dbReference type="ARBA" id="ARBA00022723"/>
    </source>
</evidence>
<accession>A0A5J5G8V3</accession>
<dbReference type="GO" id="GO:0000976">
    <property type="term" value="F:transcription cis-regulatory region binding"/>
    <property type="evidence" value="ECO:0007669"/>
    <property type="project" value="TreeGrafter"/>
</dbReference>
<keyword evidence="6" id="KW-0238">DNA-binding</keyword>
<evidence type="ECO:0000256" key="8">
    <source>
        <dbReference type="PIRSR" id="PIRSR602481-1"/>
    </source>
</evidence>